<dbReference type="OrthoDB" id="4283909at2"/>
<organism evidence="1 2">
    <name type="scientific">Actinomadura hallensis</name>
    <dbReference type="NCBI Taxonomy" id="337895"/>
    <lineage>
        <taxon>Bacteria</taxon>
        <taxon>Bacillati</taxon>
        <taxon>Actinomycetota</taxon>
        <taxon>Actinomycetes</taxon>
        <taxon>Streptosporangiales</taxon>
        <taxon>Thermomonosporaceae</taxon>
        <taxon>Actinomadura</taxon>
    </lineage>
</organism>
<name>A0A543IGS1_9ACTN</name>
<proteinExistence type="predicted"/>
<dbReference type="RefSeq" id="WP_141970179.1">
    <property type="nucleotide sequence ID" value="NZ_VFPO01000001.1"/>
</dbReference>
<gene>
    <name evidence="1" type="ORF">FHX41_3486</name>
</gene>
<dbReference type="AlphaFoldDB" id="A0A543IGS1"/>
<evidence type="ECO:0000313" key="1">
    <source>
        <dbReference type="EMBL" id="TQM69776.1"/>
    </source>
</evidence>
<keyword evidence="2" id="KW-1185">Reference proteome</keyword>
<reference evidence="1 2" key="1">
    <citation type="submission" date="2019-06" db="EMBL/GenBank/DDBJ databases">
        <title>Sequencing the genomes of 1000 actinobacteria strains.</title>
        <authorList>
            <person name="Klenk H.-P."/>
        </authorList>
    </citation>
    <scope>NUCLEOTIDE SEQUENCE [LARGE SCALE GENOMIC DNA]</scope>
    <source>
        <strain evidence="1 2">DSM 45043</strain>
    </source>
</reference>
<evidence type="ECO:0000313" key="2">
    <source>
        <dbReference type="Proteomes" id="UP000316706"/>
    </source>
</evidence>
<dbReference type="EMBL" id="VFPO01000001">
    <property type="protein sequence ID" value="TQM69776.1"/>
    <property type="molecule type" value="Genomic_DNA"/>
</dbReference>
<dbReference type="Proteomes" id="UP000316706">
    <property type="component" value="Unassembled WGS sequence"/>
</dbReference>
<comment type="caution">
    <text evidence="1">The sequence shown here is derived from an EMBL/GenBank/DDBJ whole genome shotgun (WGS) entry which is preliminary data.</text>
</comment>
<accession>A0A543IGS1</accession>
<protein>
    <submittedName>
        <fullName evidence="1">Uncharacterized protein</fullName>
    </submittedName>
</protein>
<sequence>MADSRAPSHPQRWRKVSTWETVQVEDRRMCASCRTVVRSYTYRFHPADSPFYERCVWLSWCSGCRVYTGAMVNVPRDQVLPDALASLRPEERERLKASEIRLVEYLSSRPEDT</sequence>